<organism evidence="1 2">
    <name type="scientific">Actinacidiphila guanduensis</name>
    <dbReference type="NCBI Taxonomy" id="310781"/>
    <lineage>
        <taxon>Bacteria</taxon>
        <taxon>Bacillati</taxon>
        <taxon>Actinomycetota</taxon>
        <taxon>Actinomycetes</taxon>
        <taxon>Kitasatosporales</taxon>
        <taxon>Streptomycetaceae</taxon>
        <taxon>Actinacidiphila</taxon>
    </lineage>
</organism>
<dbReference type="AlphaFoldDB" id="A0A1H0CDQ8"/>
<reference evidence="1 2" key="1">
    <citation type="submission" date="2016-10" db="EMBL/GenBank/DDBJ databases">
        <authorList>
            <person name="de Groot N.N."/>
        </authorList>
    </citation>
    <scope>NUCLEOTIDE SEQUENCE [LARGE SCALE GENOMIC DNA]</scope>
    <source>
        <strain evidence="1 2">CGMCC 4.2022</strain>
    </source>
</reference>
<dbReference type="STRING" id="310781.SAMN05216259_104517"/>
<accession>A0A1H0CDQ8</accession>
<name>A0A1H0CDQ8_9ACTN</name>
<protein>
    <submittedName>
        <fullName evidence="1">Uncharacterized protein</fullName>
    </submittedName>
</protein>
<keyword evidence="2" id="KW-1185">Reference proteome</keyword>
<gene>
    <name evidence="1" type="ORF">SAMN05216259_104517</name>
</gene>
<dbReference type="EMBL" id="FNIE01000004">
    <property type="protein sequence ID" value="SDN56024.1"/>
    <property type="molecule type" value="Genomic_DNA"/>
</dbReference>
<evidence type="ECO:0000313" key="1">
    <source>
        <dbReference type="EMBL" id="SDN56024.1"/>
    </source>
</evidence>
<sequence>MNDHVEQSDPAAMLEGQLWALAAVVVTLRETGTGSLEEALAADPARTAVLEAAGVVRRDGES</sequence>
<proteinExistence type="predicted"/>
<dbReference type="RefSeq" id="WP_176930228.1">
    <property type="nucleotide sequence ID" value="NZ_FNIE01000004.1"/>
</dbReference>
<evidence type="ECO:0000313" key="2">
    <source>
        <dbReference type="Proteomes" id="UP000199341"/>
    </source>
</evidence>
<dbReference type="Proteomes" id="UP000199341">
    <property type="component" value="Unassembled WGS sequence"/>
</dbReference>